<organism evidence="2 3">
    <name type="scientific">Hymenobacter defluvii</name>
    <dbReference type="NCBI Taxonomy" id="2054411"/>
    <lineage>
        <taxon>Bacteria</taxon>
        <taxon>Pseudomonadati</taxon>
        <taxon>Bacteroidota</taxon>
        <taxon>Cytophagia</taxon>
        <taxon>Cytophagales</taxon>
        <taxon>Hymenobacteraceae</taxon>
        <taxon>Hymenobacter</taxon>
    </lineage>
</organism>
<dbReference type="Gene3D" id="3.40.50.300">
    <property type="entry name" value="P-loop containing nucleotide triphosphate hydrolases"/>
    <property type="match status" value="1"/>
</dbReference>
<dbReference type="InterPro" id="IPR027417">
    <property type="entry name" value="P-loop_NTPase"/>
</dbReference>
<gene>
    <name evidence="2" type="ORF">J4D97_14820</name>
</gene>
<dbReference type="EMBL" id="JAGETX010000008">
    <property type="protein sequence ID" value="MBO3271929.1"/>
    <property type="molecule type" value="Genomic_DNA"/>
</dbReference>
<feature type="domain" description="AAA" evidence="1">
    <location>
        <begin position="3"/>
        <end position="179"/>
    </location>
</feature>
<accession>A0ABS3TE49</accession>
<keyword evidence="3" id="KW-1185">Reference proteome</keyword>
<dbReference type="InterPro" id="IPR025669">
    <property type="entry name" value="AAA_dom"/>
</dbReference>
<evidence type="ECO:0000313" key="3">
    <source>
        <dbReference type="Proteomes" id="UP000670527"/>
    </source>
</evidence>
<dbReference type="Pfam" id="PF13614">
    <property type="entry name" value="AAA_31"/>
    <property type="match status" value="1"/>
</dbReference>
<sequence length="274" mass="29750">MGKIIAVANQKGGVGKTTSAINLAASLAALEYRTLLVDADPQANATSGVGFDPKDIENSVYECMVDGVSAEDTILQTNILPHLDLMPSHIDLVGAEVEMINLPNREEKMKDALRPLADQYDFIIIDCSPSLGLITVNALTAAHSVIIPVQCEYFALEGLGKLLNTVKIIQGRLNETLEIEGILLTMYDVRLRLSNQVVEEVKLHFQQLVFDTIIPRNVKLSESPSFGIPVILHDAESKGSISYLNLAREIVEKNVVAATPEAEAEQEEASDEAA</sequence>
<comment type="caution">
    <text evidence="2">The sequence shown here is derived from an EMBL/GenBank/DDBJ whole genome shotgun (WGS) entry which is preliminary data.</text>
</comment>
<dbReference type="CDD" id="cd02042">
    <property type="entry name" value="ParAB_family"/>
    <property type="match status" value="1"/>
</dbReference>
<dbReference type="SUPFAM" id="SSF52540">
    <property type="entry name" value="P-loop containing nucleoside triphosphate hydrolases"/>
    <property type="match status" value="1"/>
</dbReference>
<evidence type="ECO:0000313" key="2">
    <source>
        <dbReference type="EMBL" id="MBO3271929.1"/>
    </source>
</evidence>
<dbReference type="InterPro" id="IPR050678">
    <property type="entry name" value="DNA_Partitioning_ATPase"/>
</dbReference>
<proteinExistence type="predicted"/>
<dbReference type="PANTHER" id="PTHR13696">
    <property type="entry name" value="P-LOOP CONTAINING NUCLEOSIDE TRIPHOSPHATE HYDROLASE"/>
    <property type="match status" value="1"/>
</dbReference>
<protein>
    <submittedName>
        <fullName evidence="2">ParA family protein</fullName>
    </submittedName>
</protein>
<dbReference type="RefSeq" id="WP_185280858.1">
    <property type="nucleotide sequence ID" value="NZ_JAGETX010000008.1"/>
</dbReference>
<evidence type="ECO:0000259" key="1">
    <source>
        <dbReference type="Pfam" id="PF13614"/>
    </source>
</evidence>
<name>A0ABS3TE49_9BACT</name>
<reference evidence="2 3" key="1">
    <citation type="submission" date="2021-03" db="EMBL/GenBank/DDBJ databases">
        <authorList>
            <person name="Kim M.K."/>
        </authorList>
    </citation>
    <scope>NUCLEOTIDE SEQUENCE [LARGE SCALE GENOMIC DNA]</scope>
    <source>
        <strain evidence="2 3">BT507</strain>
    </source>
</reference>
<dbReference type="Proteomes" id="UP000670527">
    <property type="component" value="Unassembled WGS sequence"/>
</dbReference>
<dbReference type="PANTHER" id="PTHR13696:SF52">
    <property type="entry name" value="PARA FAMILY PROTEIN CT_582"/>
    <property type="match status" value="1"/>
</dbReference>